<organism evidence="1 2">
    <name type="scientific">Mucuna pruriens</name>
    <name type="common">Velvet bean</name>
    <name type="synonym">Dolichos pruriens</name>
    <dbReference type="NCBI Taxonomy" id="157652"/>
    <lineage>
        <taxon>Eukaryota</taxon>
        <taxon>Viridiplantae</taxon>
        <taxon>Streptophyta</taxon>
        <taxon>Embryophyta</taxon>
        <taxon>Tracheophyta</taxon>
        <taxon>Spermatophyta</taxon>
        <taxon>Magnoliopsida</taxon>
        <taxon>eudicotyledons</taxon>
        <taxon>Gunneridae</taxon>
        <taxon>Pentapetalae</taxon>
        <taxon>rosids</taxon>
        <taxon>fabids</taxon>
        <taxon>Fabales</taxon>
        <taxon>Fabaceae</taxon>
        <taxon>Papilionoideae</taxon>
        <taxon>50 kb inversion clade</taxon>
        <taxon>NPAAA clade</taxon>
        <taxon>indigoferoid/millettioid clade</taxon>
        <taxon>Phaseoleae</taxon>
        <taxon>Mucuna</taxon>
    </lineage>
</organism>
<protein>
    <submittedName>
        <fullName evidence="1">Uncharacterized protein</fullName>
    </submittedName>
</protein>
<sequence>MVRKGRIGRKRGLEERKALRRGVTSHMAVRKPSPPLLLYPLGLEDGEVESESSLREVTTSSEAKTLSDRGSCVNIANERLVKKLPTIIHPRPYRLQWLSEKGEFLVNNAYGGYTLTARGAWQFDKKMIHDGVIN</sequence>
<evidence type="ECO:0000313" key="2">
    <source>
        <dbReference type="Proteomes" id="UP000257109"/>
    </source>
</evidence>
<gene>
    <name evidence="1" type="ORF">CR513_42410</name>
</gene>
<reference evidence="1" key="1">
    <citation type="submission" date="2018-05" db="EMBL/GenBank/DDBJ databases">
        <title>Draft genome of Mucuna pruriens seed.</title>
        <authorList>
            <person name="Nnadi N.E."/>
            <person name="Vos R."/>
            <person name="Hasami M.H."/>
            <person name="Devisetty U.K."/>
            <person name="Aguiy J.C."/>
        </authorList>
    </citation>
    <scope>NUCLEOTIDE SEQUENCE [LARGE SCALE GENOMIC DNA]</scope>
    <source>
        <strain evidence="1">JCA_2017</strain>
    </source>
</reference>
<comment type="caution">
    <text evidence="1">The sequence shown here is derived from an EMBL/GenBank/DDBJ whole genome shotgun (WGS) entry which is preliminary data.</text>
</comment>
<dbReference type="EMBL" id="QJKJ01009162">
    <property type="protein sequence ID" value="RDX77474.1"/>
    <property type="molecule type" value="Genomic_DNA"/>
</dbReference>
<proteinExistence type="predicted"/>
<dbReference type="Proteomes" id="UP000257109">
    <property type="component" value="Unassembled WGS sequence"/>
</dbReference>
<name>A0A371FGL5_MUCPR</name>
<accession>A0A371FGL5</accession>
<feature type="non-terminal residue" evidence="1">
    <location>
        <position position="1"/>
    </location>
</feature>
<evidence type="ECO:0000313" key="1">
    <source>
        <dbReference type="EMBL" id="RDX77474.1"/>
    </source>
</evidence>
<keyword evidence="2" id="KW-1185">Reference proteome</keyword>
<dbReference type="AlphaFoldDB" id="A0A371FGL5"/>